<reference evidence="1" key="1">
    <citation type="submission" date="2020-11" db="EMBL/GenBank/DDBJ databases">
        <title>Adaptations for nitrogen fixation in a non-lichenized fungal sporocarp promotes dispersal by wood-feeding termites.</title>
        <authorList>
            <consortium name="DOE Joint Genome Institute"/>
            <person name="Koch R.A."/>
            <person name="Yoon G."/>
            <person name="Arayal U."/>
            <person name="Lail K."/>
            <person name="Amirebrahimi M."/>
            <person name="Labutti K."/>
            <person name="Lipzen A."/>
            <person name="Riley R."/>
            <person name="Barry K."/>
            <person name="Henrissat B."/>
            <person name="Grigoriev I.V."/>
            <person name="Herr J.R."/>
            <person name="Aime M.C."/>
        </authorList>
    </citation>
    <scope>NUCLEOTIDE SEQUENCE</scope>
    <source>
        <strain evidence="1">MCA 3950</strain>
    </source>
</reference>
<dbReference type="EMBL" id="MU250538">
    <property type="protein sequence ID" value="KAG7445096.1"/>
    <property type="molecule type" value="Genomic_DNA"/>
</dbReference>
<name>A0A9P7VPN0_9AGAR</name>
<keyword evidence="2" id="KW-1185">Reference proteome</keyword>
<gene>
    <name evidence="1" type="ORF">BT62DRAFT_1007479</name>
</gene>
<protein>
    <submittedName>
        <fullName evidence="1">Uncharacterized protein</fullName>
    </submittedName>
</protein>
<dbReference type="AlphaFoldDB" id="A0A9P7VPN0"/>
<comment type="caution">
    <text evidence="1">The sequence shown here is derived from an EMBL/GenBank/DDBJ whole genome shotgun (WGS) entry which is preliminary data.</text>
</comment>
<proteinExistence type="predicted"/>
<evidence type="ECO:0000313" key="1">
    <source>
        <dbReference type="EMBL" id="KAG7445096.1"/>
    </source>
</evidence>
<sequence length="166" mass="18447">MQTTGRTYLSARGQCKETSAMNLPLIKQFIQTTGYLFDIATSMLLSVLEFVKDVFALVTFRASSTAEPEYPHIAVMVKVETYHQNATMAREQLREPLSYYFVAVSLLNYTGVKEIIAIAQTTNAIKDAIRSAHGSLSYQLGSSSIQHHHPGSFLAYVYSRGEDSPV</sequence>
<accession>A0A9P7VPN0</accession>
<evidence type="ECO:0000313" key="2">
    <source>
        <dbReference type="Proteomes" id="UP000812287"/>
    </source>
</evidence>
<organism evidence="1 2">
    <name type="scientific">Guyanagaster necrorhizus</name>
    <dbReference type="NCBI Taxonomy" id="856835"/>
    <lineage>
        <taxon>Eukaryota</taxon>
        <taxon>Fungi</taxon>
        <taxon>Dikarya</taxon>
        <taxon>Basidiomycota</taxon>
        <taxon>Agaricomycotina</taxon>
        <taxon>Agaricomycetes</taxon>
        <taxon>Agaricomycetidae</taxon>
        <taxon>Agaricales</taxon>
        <taxon>Marasmiineae</taxon>
        <taxon>Physalacriaceae</taxon>
        <taxon>Guyanagaster</taxon>
    </lineage>
</organism>
<dbReference type="RefSeq" id="XP_043038596.1">
    <property type="nucleotide sequence ID" value="XM_043177346.1"/>
</dbReference>
<dbReference type="Proteomes" id="UP000812287">
    <property type="component" value="Unassembled WGS sequence"/>
</dbReference>
<dbReference type="GeneID" id="66099633"/>